<dbReference type="InterPro" id="IPR026869">
    <property type="entry name" value="EgtC-like"/>
</dbReference>
<evidence type="ECO:0000313" key="2">
    <source>
        <dbReference type="EMBL" id="WWQ59775.1"/>
    </source>
</evidence>
<dbReference type="GeneID" id="89337073"/>
<dbReference type="SUPFAM" id="SSF56235">
    <property type="entry name" value="N-terminal nucleophile aminohydrolases (Ntn hydrolases)"/>
    <property type="match status" value="1"/>
</dbReference>
<evidence type="ECO:0000313" key="3">
    <source>
        <dbReference type="Proteomes" id="UP001432202"/>
    </source>
</evidence>
<dbReference type="AlphaFoldDB" id="A0AAX4KYC4"/>
<dbReference type="PANTHER" id="PTHR42824">
    <property type="entry name" value="GLUTAMINE AMIDOTRANSFERASE"/>
    <property type="match status" value="1"/>
</dbReference>
<evidence type="ECO:0000256" key="1">
    <source>
        <dbReference type="ARBA" id="ARBA00022962"/>
    </source>
</evidence>
<dbReference type="Proteomes" id="UP001432202">
    <property type="component" value="Chromosome"/>
</dbReference>
<accession>A0AAX4KYC4</accession>
<keyword evidence="3" id="KW-1185">Reference proteome</keyword>
<proteinExistence type="predicted"/>
<dbReference type="Pfam" id="PF13230">
    <property type="entry name" value="GATase_4"/>
    <property type="match status" value="1"/>
</dbReference>
<dbReference type="RefSeq" id="WP_338599392.1">
    <property type="nucleotide sequence ID" value="NZ_CP146016.1"/>
</dbReference>
<name>A0AAX4KYC4_9CREN</name>
<organism evidence="2 3">
    <name type="scientific">Sulfolobus tengchongensis</name>
    <dbReference type="NCBI Taxonomy" id="207809"/>
    <lineage>
        <taxon>Archaea</taxon>
        <taxon>Thermoproteota</taxon>
        <taxon>Thermoprotei</taxon>
        <taxon>Sulfolobales</taxon>
        <taxon>Sulfolobaceae</taxon>
        <taxon>Sulfolobus</taxon>
    </lineage>
</organism>
<dbReference type="Gene3D" id="3.60.20.10">
    <property type="entry name" value="Glutamine Phosphoribosylpyrophosphate, subunit 1, domain 1"/>
    <property type="match status" value="1"/>
</dbReference>
<gene>
    <name evidence="2" type="ORF">V6M85_09850</name>
</gene>
<keyword evidence="1 2" id="KW-0315">Glutamine amidotransferase</keyword>
<protein>
    <submittedName>
        <fullName evidence="2">Class II glutamine amidotransferase</fullName>
    </submittedName>
</protein>
<dbReference type="InterPro" id="IPR029055">
    <property type="entry name" value="Ntn_hydrolases_N"/>
</dbReference>
<dbReference type="PANTHER" id="PTHR42824:SF1">
    <property type="entry name" value="GLUTAMINE AMIDOTRANSFERASE YAFJ-RELATED"/>
    <property type="match status" value="1"/>
</dbReference>
<reference evidence="2 3" key="1">
    <citation type="submission" date="2024-02" db="EMBL/GenBank/DDBJ databases">
        <title>STSV induces naive adaptation in Sulfolobus.</title>
        <authorList>
            <person name="Xiang X."/>
            <person name="Song M."/>
        </authorList>
    </citation>
    <scope>NUCLEOTIDE SEQUENCE [LARGE SCALE GENOMIC DNA]</scope>
    <source>
        <strain evidence="2 3">RT2</strain>
    </source>
</reference>
<sequence length="243" mass="27958">MCRFIAFRTKGEISKKYVDALIRASKNDVFSRYGSHPDGWGLSVFVKRNSKWRVIYYRSEDPIYEDSYVSYLLEIAKGDEIVGIIHARKAGSKFLIGLSHSHPYHIRVNAYDLYFAHNGSVSRIAFSSNSSKPYTDSYLILEEIKTLVENNMTPFDAYSLTIEKLKDFSTSLNSSLISYAKSEGPSILVAYYYNKNRLLKETKEEYYKLYTDNKGYVFSSTVKYYLEEGADAEELTMGNITHL</sequence>
<dbReference type="EMBL" id="CP146016">
    <property type="protein sequence ID" value="WWQ59775.1"/>
    <property type="molecule type" value="Genomic_DNA"/>
</dbReference>